<keyword evidence="5" id="KW-1185">Reference proteome</keyword>
<feature type="domain" description="Solute-binding protein family 5" evidence="3">
    <location>
        <begin position="69"/>
        <end position="243"/>
    </location>
</feature>
<sequence length="419" mass="43513">MASGMFAGLFAAAGKPVSAGTGGTLRIALPGADAADSWDPRGHGGLFMQVAAQGAVFDCLTEVAASGELRGELAESWECSSDATRWQFKLRHDAVFHDGHALTSADVAASLLVHRGGALAGFIVDQIAHIATPRADVVDITLHAPHVDFPFLLAAPQLIIAPGGDFSAGVGTGLYHVVDFQPGRSAALRRVPQHYKDGQAGWFAEVMLTAATPDVALRGLRAGDFDAIGDLDEATGAEAAQDHRLALAVTRGNRKLVIPLAARDALAARGVDRAGYAGSLGMISGDHPLGPAQVSLPASVDFDPDLAMPALAPPQLFSGGLTEDWAFSLAAQTGGPLAALGADPAFANLLQAARAEGDSVRRAQIYTRLQHMAETEGAALWPAALPYIDAHSRRLSHAQALGTLAPLDSARIAERWSFA</sequence>
<dbReference type="Pfam" id="PF00496">
    <property type="entry name" value="SBP_bac_5"/>
    <property type="match status" value="1"/>
</dbReference>
<dbReference type="InterPro" id="IPR000914">
    <property type="entry name" value="SBP_5_dom"/>
</dbReference>
<evidence type="ECO:0000259" key="3">
    <source>
        <dbReference type="Pfam" id="PF00496"/>
    </source>
</evidence>
<evidence type="ECO:0000256" key="2">
    <source>
        <dbReference type="ARBA" id="ARBA00005695"/>
    </source>
</evidence>
<organism evidence="4 5">
    <name type="scientific">Ketogulonicigenium vulgare (strain WSH-001)</name>
    <dbReference type="NCBI Taxonomy" id="759362"/>
    <lineage>
        <taxon>Bacteria</taxon>
        <taxon>Pseudomonadati</taxon>
        <taxon>Pseudomonadota</taxon>
        <taxon>Alphaproteobacteria</taxon>
        <taxon>Rhodobacterales</taxon>
        <taxon>Roseobacteraceae</taxon>
        <taxon>Ketogulonicigenium</taxon>
    </lineage>
</organism>
<dbReference type="SUPFAM" id="SSF53850">
    <property type="entry name" value="Periplasmic binding protein-like II"/>
    <property type="match status" value="1"/>
</dbReference>
<gene>
    <name evidence="4" type="ordered locus">KVU_2218</name>
</gene>
<dbReference type="KEGG" id="kvl:KVU_2218"/>
<comment type="similarity">
    <text evidence="2">Belongs to the bacterial solute-binding protein 5 family.</text>
</comment>
<evidence type="ECO:0000256" key="1">
    <source>
        <dbReference type="ARBA" id="ARBA00004418"/>
    </source>
</evidence>
<name>F9Y660_KETVW</name>
<reference evidence="4 5" key="1">
    <citation type="journal article" date="2011" name="J. Bacteriol.">
        <title>Complete genome sequence of the industrial strain Ketogulonicigenium vulgare WSH-001.</title>
        <authorList>
            <person name="Liu L."/>
            <person name="Li Y."/>
            <person name="Zhang J."/>
            <person name="Zhou Z."/>
            <person name="Liu J."/>
            <person name="Li X."/>
            <person name="Zhou J."/>
            <person name="Du G."/>
            <person name="Wang L."/>
            <person name="Chen J."/>
        </authorList>
    </citation>
    <scope>NUCLEOTIDE SEQUENCE [LARGE SCALE GENOMIC DNA]</scope>
    <source>
        <strain evidence="4 5">WSH-001</strain>
    </source>
</reference>
<dbReference type="Gene3D" id="3.40.190.10">
    <property type="entry name" value="Periplasmic binding protein-like II"/>
    <property type="match status" value="1"/>
</dbReference>
<dbReference type="PANTHER" id="PTHR30290">
    <property type="entry name" value="PERIPLASMIC BINDING COMPONENT OF ABC TRANSPORTER"/>
    <property type="match status" value="1"/>
</dbReference>
<dbReference type="AlphaFoldDB" id="F9Y660"/>
<comment type="subcellular location">
    <subcellularLocation>
        <location evidence="1">Periplasm</location>
    </subcellularLocation>
</comment>
<protein>
    <submittedName>
        <fullName evidence="4">tRNA-dihydrouridine synthase A</fullName>
    </submittedName>
</protein>
<evidence type="ECO:0000313" key="5">
    <source>
        <dbReference type="Proteomes" id="UP000000692"/>
    </source>
</evidence>
<dbReference type="Proteomes" id="UP000000692">
    <property type="component" value="Chromosome"/>
</dbReference>
<dbReference type="eggNOG" id="COG0747">
    <property type="taxonomic scope" value="Bacteria"/>
</dbReference>
<dbReference type="EMBL" id="CP002018">
    <property type="protein sequence ID" value="AEM42057.1"/>
    <property type="molecule type" value="Genomic_DNA"/>
</dbReference>
<accession>F9Y660</accession>
<dbReference type="OrthoDB" id="9803988at2"/>
<evidence type="ECO:0000313" key="4">
    <source>
        <dbReference type="EMBL" id="AEM42057.1"/>
    </source>
</evidence>
<dbReference type="InterPro" id="IPR039424">
    <property type="entry name" value="SBP_5"/>
</dbReference>
<proteinExistence type="inferred from homology"/>
<dbReference type="GO" id="GO:0015833">
    <property type="term" value="P:peptide transport"/>
    <property type="evidence" value="ECO:0007669"/>
    <property type="project" value="TreeGrafter"/>
</dbReference>
<dbReference type="HOGENOM" id="CLU_622382_0_0_5"/>
<dbReference type="GO" id="GO:1904680">
    <property type="term" value="F:peptide transmembrane transporter activity"/>
    <property type="evidence" value="ECO:0007669"/>
    <property type="project" value="TreeGrafter"/>
</dbReference>